<dbReference type="Pfam" id="PF01904">
    <property type="entry name" value="DUF72"/>
    <property type="match status" value="1"/>
</dbReference>
<dbReference type="OrthoDB" id="9780310at2"/>
<dbReference type="EMBL" id="FQUQ01000001">
    <property type="protein sequence ID" value="SHE45446.1"/>
    <property type="molecule type" value="Genomic_DNA"/>
</dbReference>
<sequence length="250" mass="28972">MDRDFSDAYYSGTSGLLLPVRNKLFYPEEFKDKSRLFFYGSMMNSIEINSSFYKVPMGSTVAKWANDVPEGFKFTFKLFREITHHKGLAFDPDMVERFLRVIDLVGDKKGCLLVQFPPGVRIAQLRQLALLMNSLREADPQSLWNIALEFRHVSLYHDEVFRLLEENNMGMVIQDKPPAITPFIETELPFVYLRFHGPGGSYRGSYEDEVLYEYAGYIRDWLSEGKKVYVYFNNTMGSAIANLFTLKDLI</sequence>
<dbReference type="InterPro" id="IPR036520">
    <property type="entry name" value="UPF0759_sf"/>
</dbReference>
<name>A0A1M4TM17_9SPHI</name>
<evidence type="ECO:0000313" key="2">
    <source>
        <dbReference type="Proteomes" id="UP000184287"/>
    </source>
</evidence>
<protein>
    <submittedName>
        <fullName evidence="1">Uncharacterized conserved protein YecE, DUF72 family</fullName>
    </submittedName>
</protein>
<evidence type="ECO:0000313" key="1">
    <source>
        <dbReference type="EMBL" id="SHE45446.1"/>
    </source>
</evidence>
<reference evidence="2" key="1">
    <citation type="submission" date="2016-11" db="EMBL/GenBank/DDBJ databases">
        <authorList>
            <person name="Varghese N."/>
            <person name="Submissions S."/>
        </authorList>
    </citation>
    <scope>NUCLEOTIDE SEQUENCE [LARGE SCALE GENOMIC DNA]</scope>
    <source>
        <strain evidence="2">DSM 16990</strain>
    </source>
</reference>
<dbReference type="SUPFAM" id="SSF117396">
    <property type="entry name" value="TM1631-like"/>
    <property type="match status" value="1"/>
</dbReference>
<dbReference type="Gene3D" id="3.20.20.410">
    <property type="entry name" value="Protein of unknown function UPF0759"/>
    <property type="match status" value="1"/>
</dbReference>
<organism evidence="1 2">
    <name type="scientific">Pedobacter caeni</name>
    <dbReference type="NCBI Taxonomy" id="288992"/>
    <lineage>
        <taxon>Bacteria</taxon>
        <taxon>Pseudomonadati</taxon>
        <taxon>Bacteroidota</taxon>
        <taxon>Sphingobacteriia</taxon>
        <taxon>Sphingobacteriales</taxon>
        <taxon>Sphingobacteriaceae</taxon>
        <taxon>Pedobacter</taxon>
    </lineage>
</organism>
<dbReference type="PANTHER" id="PTHR30348">
    <property type="entry name" value="UNCHARACTERIZED PROTEIN YECE"/>
    <property type="match status" value="1"/>
</dbReference>
<dbReference type="Proteomes" id="UP000184287">
    <property type="component" value="Unassembled WGS sequence"/>
</dbReference>
<gene>
    <name evidence="1" type="ORF">SAMN04488522_101241</name>
</gene>
<accession>A0A1M4TM17</accession>
<dbReference type="RefSeq" id="WP_073226344.1">
    <property type="nucleotide sequence ID" value="NZ_FQUQ01000001.1"/>
</dbReference>
<keyword evidence="2" id="KW-1185">Reference proteome</keyword>
<dbReference type="InterPro" id="IPR002763">
    <property type="entry name" value="DUF72"/>
</dbReference>
<proteinExistence type="predicted"/>
<dbReference type="AlphaFoldDB" id="A0A1M4TM17"/>
<dbReference type="STRING" id="288992.SAMN04488522_101241"/>
<dbReference type="PANTHER" id="PTHR30348:SF4">
    <property type="entry name" value="DUF72 DOMAIN-CONTAINING PROTEIN"/>
    <property type="match status" value="1"/>
</dbReference>